<name>A0A0F9SCL9_9ZZZZ</name>
<organism evidence="8">
    <name type="scientific">marine sediment metagenome</name>
    <dbReference type="NCBI Taxonomy" id="412755"/>
    <lineage>
        <taxon>unclassified sequences</taxon>
        <taxon>metagenomes</taxon>
        <taxon>ecological metagenomes</taxon>
    </lineage>
</organism>
<dbReference type="InterPro" id="IPR036068">
    <property type="entry name" value="Nicotinate_pribotase-like_C"/>
</dbReference>
<evidence type="ECO:0000313" key="8">
    <source>
        <dbReference type="EMBL" id="KKN66620.1"/>
    </source>
</evidence>
<dbReference type="EMBL" id="LAZR01000495">
    <property type="protein sequence ID" value="KKN66620.1"/>
    <property type="molecule type" value="Genomic_DNA"/>
</dbReference>
<proteinExistence type="inferred from homology"/>
<keyword evidence="5" id="KW-0436">Ligase</keyword>
<dbReference type="SUPFAM" id="SSF54675">
    <property type="entry name" value="Nicotinate/Quinolinate PRTase N-terminal domain-like"/>
    <property type="match status" value="1"/>
</dbReference>
<keyword evidence="6" id="KW-0662">Pyridine nucleotide biosynthesis</keyword>
<dbReference type="GO" id="GO:0034355">
    <property type="term" value="P:NAD+ biosynthetic process via the salvage pathway"/>
    <property type="evidence" value="ECO:0007669"/>
    <property type="project" value="TreeGrafter"/>
</dbReference>
<dbReference type="GO" id="GO:0005829">
    <property type="term" value="C:cytosol"/>
    <property type="evidence" value="ECO:0007669"/>
    <property type="project" value="TreeGrafter"/>
</dbReference>
<dbReference type="PANTHER" id="PTHR11098">
    <property type="entry name" value="NICOTINATE PHOSPHORIBOSYLTRANSFERASE"/>
    <property type="match status" value="1"/>
</dbReference>
<evidence type="ECO:0000256" key="1">
    <source>
        <dbReference type="ARBA" id="ARBA00004952"/>
    </source>
</evidence>
<comment type="caution">
    <text evidence="8">The sequence shown here is derived from an EMBL/GenBank/DDBJ whole genome shotgun (WGS) entry which is preliminary data.</text>
</comment>
<dbReference type="AlphaFoldDB" id="A0A0F9SCL9"/>
<feature type="domain" description="Nicotinate/nicotinamide phosphoribosyltransferase" evidence="7">
    <location>
        <begin position="233"/>
        <end position="414"/>
    </location>
</feature>
<dbReference type="Gene3D" id="3.20.140.10">
    <property type="entry name" value="nicotinate phosphoribosyltransferase"/>
    <property type="match status" value="1"/>
</dbReference>
<dbReference type="Pfam" id="PF04095">
    <property type="entry name" value="NAPRTase"/>
    <property type="match status" value="1"/>
</dbReference>
<accession>A0A0F9SCL9</accession>
<protein>
    <recommendedName>
        <fullName evidence="3">nicotinate phosphoribosyltransferase</fullName>
        <ecNumber evidence="3">6.3.4.21</ecNumber>
    </recommendedName>
</protein>
<dbReference type="InterPro" id="IPR007229">
    <property type="entry name" value="Nic_PRibTrfase-Fam"/>
</dbReference>
<dbReference type="EC" id="6.3.4.21" evidence="3"/>
<dbReference type="GO" id="GO:0004516">
    <property type="term" value="F:nicotinate phosphoribosyltransferase activity"/>
    <property type="evidence" value="ECO:0007669"/>
    <property type="project" value="UniProtKB-EC"/>
</dbReference>
<dbReference type="UniPathway" id="UPA00253">
    <property type="reaction ID" value="UER00457"/>
</dbReference>
<dbReference type="PANTHER" id="PTHR11098:SF1">
    <property type="entry name" value="NICOTINATE PHOSPHORIBOSYLTRANSFERASE"/>
    <property type="match status" value="1"/>
</dbReference>
<reference evidence="8" key="1">
    <citation type="journal article" date="2015" name="Nature">
        <title>Complex archaea that bridge the gap between prokaryotes and eukaryotes.</title>
        <authorList>
            <person name="Spang A."/>
            <person name="Saw J.H."/>
            <person name="Jorgensen S.L."/>
            <person name="Zaremba-Niedzwiedzka K."/>
            <person name="Martijn J."/>
            <person name="Lind A.E."/>
            <person name="van Eijk R."/>
            <person name="Schleper C."/>
            <person name="Guy L."/>
            <person name="Ettema T.J."/>
        </authorList>
    </citation>
    <scope>NUCLEOTIDE SEQUENCE</scope>
</reference>
<keyword evidence="4" id="KW-0597">Phosphoprotein</keyword>
<comment type="similarity">
    <text evidence="2">Belongs to the NAPRTase family.</text>
</comment>
<evidence type="ECO:0000256" key="4">
    <source>
        <dbReference type="ARBA" id="ARBA00022553"/>
    </source>
</evidence>
<evidence type="ECO:0000259" key="7">
    <source>
        <dbReference type="Pfam" id="PF04095"/>
    </source>
</evidence>
<dbReference type="SUPFAM" id="SSF51690">
    <property type="entry name" value="Nicotinate/Quinolinate PRTase C-terminal domain-like"/>
    <property type="match status" value="1"/>
</dbReference>
<sequence length="532" mass="60768">MDPILETDQYKFAMAEAGWPLREETFYYSHRKGGPHLLPVDVKEYIKGIFHIWQNGGLIKISDDIKYNLAEVSGLHVGAWFEHFYNLKNPFDKLTIKTIPKGSWFYDRDPVFTVTGPSFLLSWLEPQILQLHYRIQVATLAAKGLLDEKVNRINMLTCNGQKTIVEEALETVRSLGYEVPEMEMHVQSDTYMINVESRVRQLIDAVGGGAHRLFEVGLRAATCGEQHDLTLMACKKAGLTSTSDTFGAIAYNMRAVGTMGHEHVQRFGSDEVAYNAMADRLPGSIFCLLDTYDTYESGFPAARDLMARQPERKHVIRFDSGNIVKQFQDAVHYFDFGSLKESGYNARYCLEDGWNLTKTVEIEKIINRRRHTRDYKNPWFRFDPNNVLYGYGGFITNCGWTSMTRDRVAAVWKLTQTGDTPTMKFGSADGKGKESIPGKPILWVMLNRCMASKMPKSIVAQKGEDLTKRYGDLYQKAYESEPLAIPYESPYIVPVGIDNEQPNAYSDATKILRHSLYEKKLKTIRRSKEKWQ</sequence>
<dbReference type="InterPro" id="IPR041525">
    <property type="entry name" value="N/Namide_PRibTrfase"/>
</dbReference>
<evidence type="ECO:0000256" key="5">
    <source>
        <dbReference type="ARBA" id="ARBA00022598"/>
    </source>
</evidence>
<evidence type="ECO:0000256" key="6">
    <source>
        <dbReference type="ARBA" id="ARBA00022642"/>
    </source>
</evidence>
<evidence type="ECO:0000256" key="3">
    <source>
        <dbReference type="ARBA" id="ARBA00013236"/>
    </source>
</evidence>
<gene>
    <name evidence="8" type="ORF">LCGC14_0469550</name>
</gene>
<comment type="pathway">
    <text evidence="1">Cofactor biosynthesis; NAD(+) biosynthesis; nicotinate D-ribonucleotide from nicotinate: step 1/1.</text>
</comment>
<evidence type="ECO:0000256" key="2">
    <source>
        <dbReference type="ARBA" id="ARBA00010897"/>
    </source>
</evidence>